<reference evidence="1 2" key="2">
    <citation type="journal article" date="2022" name="Mol. Ecol. Resour.">
        <title>The genomes of chicory, endive, great burdock and yacon provide insights into Asteraceae paleo-polyploidization history and plant inulin production.</title>
        <authorList>
            <person name="Fan W."/>
            <person name="Wang S."/>
            <person name="Wang H."/>
            <person name="Wang A."/>
            <person name="Jiang F."/>
            <person name="Liu H."/>
            <person name="Zhao H."/>
            <person name="Xu D."/>
            <person name="Zhang Y."/>
        </authorList>
    </citation>
    <scope>NUCLEOTIDE SEQUENCE [LARGE SCALE GENOMIC DNA]</scope>
    <source>
        <strain evidence="2">cv. Yunnan</strain>
        <tissue evidence="1">Leaves</tissue>
    </source>
</reference>
<name>A0ACB9JV91_9ASTR</name>
<comment type="caution">
    <text evidence="1">The sequence shown here is derived from an EMBL/GenBank/DDBJ whole genome shotgun (WGS) entry which is preliminary data.</text>
</comment>
<protein>
    <submittedName>
        <fullName evidence="1">Uncharacterized protein</fullName>
    </submittedName>
</protein>
<gene>
    <name evidence="1" type="ORF">L1987_05408</name>
</gene>
<proteinExistence type="predicted"/>
<keyword evidence="2" id="KW-1185">Reference proteome</keyword>
<evidence type="ECO:0000313" key="2">
    <source>
        <dbReference type="Proteomes" id="UP001056120"/>
    </source>
</evidence>
<dbReference type="Proteomes" id="UP001056120">
    <property type="component" value="Linkage Group LG02"/>
</dbReference>
<reference evidence="2" key="1">
    <citation type="journal article" date="2022" name="Mol. Ecol. Resour.">
        <title>The genomes of chicory, endive, great burdock and yacon provide insights into Asteraceae palaeo-polyploidization history and plant inulin production.</title>
        <authorList>
            <person name="Fan W."/>
            <person name="Wang S."/>
            <person name="Wang H."/>
            <person name="Wang A."/>
            <person name="Jiang F."/>
            <person name="Liu H."/>
            <person name="Zhao H."/>
            <person name="Xu D."/>
            <person name="Zhang Y."/>
        </authorList>
    </citation>
    <scope>NUCLEOTIDE SEQUENCE [LARGE SCALE GENOMIC DNA]</scope>
    <source>
        <strain evidence="2">cv. Yunnan</strain>
    </source>
</reference>
<organism evidence="1 2">
    <name type="scientific">Smallanthus sonchifolius</name>
    <dbReference type="NCBI Taxonomy" id="185202"/>
    <lineage>
        <taxon>Eukaryota</taxon>
        <taxon>Viridiplantae</taxon>
        <taxon>Streptophyta</taxon>
        <taxon>Embryophyta</taxon>
        <taxon>Tracheophyta</taxon>
        <taxon>Spermatophyta</taxon>
        <taxon>Magnoliopsida</taxon>
        <taxon>eudicotyledons</taxon>
        <taxon>Gunneridae</taxon>
        <taxon>Pentapetalae</taxon>
        <taxon>asterids</taxon>
        <taxon>campanulids</taxon>
        <taxon>Asterales</taxon>
        <taxon>Asteraceae</taxon>
        <taxon>Asteroideae</taxon>
        <taxon>Heliantheae alliance</taxon>
        <taxon>Millerieae</taxon>
        <taxon>Smallanthus</taxon>
    </lineage>
</organism>
<evidence type="ECO:0000313" key="1">
    <source>
        <dbReference type="EMBL" id="KAI3823962.1"/>
    </source>
</evidence>
<sequence>MASYAPSKLILVFLVSLILSNSSSSVALNQTTNIRVIINEDSRAGKEQKTAIEIAVRKLNSVGTDTWEETRVVAKIGQRAKIPVISLTADALQPLSPLQWPFLVQMTNLDMSDEIKCIASIVQSYNWKRVIVVYEDNMYDGEYRAISLLSEALQKIGSFIDHSVVVPHFTSPFDPKETIRESLVDVLTTKQSRVFIVLKSSLQAATRVFKEANKLGLMGRDSVWILGDSLSSFLDSLDPSVLQLMQGALGVKTYYSEKSKQFLDFKIPKGWAMPSNAKKMKIGVPDATSFDRFVKVKWIASTNKTEYSGFCIKVFESVVTVLEEKYGYMLPYEFTNHTGSYDDMVDQFYNKKYDAVVGDVTILANRSRYVEFTQPFIESGLSMVVPVFPKDSPIADDVSGAILSLLEDGKIRDIENEWLVLPKTAPVPIPGWKQKGLASLTFGEYSSSRDSLQH</sequence>
<accession>A0ACB9JV91</accession>
<dbReference type="EMBL" id="CM042019">
    <property type="protein sequence ID" value="KAI3823962.1"/>
    <property type="molecule type" value="Genomic_DNA"/>
</dbReference>